<organism evidence="1 2">
    <name type="scientific">Actinomyces denticolens</name>
    <dbReference type="NCBI Taxonomy" id="52767"/>
    <lineage>
        <taxon>Bacteria</taxon>
        <taxon>Bacillati</taxon>
        <taxon>Actinomycetota</taxon>
        <taxon>Actinomycetes</taxon>
        <taxon>Actinomycetales</taxon>
        <taxon>Actinomycetaceae</taxon>
        <taxon>Actinomyces</taxon>
    </lineage>
</organism>
<accession>A0ABY1I8J5</accession>
<protein>
    <submittedName>
        <fullName evidence="1">Transposase</fullName>
    </submittedName>
</protein>
<evidence type="ECO:0000313" key="1">
    <source>
        <dbReference type="EMBL" id="SHI63558.1"/>
    </source>
</evidence>
<proteinExistence type="predicted"/>
<reference evidence="1 2" key="1">
    <citation type="submission" date="2016-11" db="EMBL/GenBank/DDBJ databases">
        <authorList>
            <person name="Varghese N."/>
            <person name="Submissions S."/>
        </authorList>
    </citation>
    <scope>NUCLEOTIDE SEQUENCE [LARGE SCALE GENOMIC DNA]</scope>
    <source>
        <strain evidence="1 2">PA</strain>
    </source>
</reference>
<comment type="caution">
    <text evidence="1">The sequence shown here is derived from an EMBL/GenBank/DDBJ whole genome shotgun (WGS) entry which is preliminary data.</text>
</comment>
<sequence>MRAWITACDRGVQYCPIRYGQALADCRAVASVGSTDDSYAGAMAQARGSRH</sequence>
<name>A0ABY1I8J5_9ACTO</name>
<gene>
    <name evidence="1" type="ORF">SAMN05216246_103201</name>
</gene>
<dbReference type="EMBL" id="FQYL01000003">
    <property type="protein sequence ID" value="SHI63558.1"/>
    <property type="molecule type" value="Genomic_DNA"/>
</dbReference>
<dbReference type="Proteomes" id="UP000184390">
    <property type="component" value="Unassembled WGS sequence"/>
</dbReference>
<keyword evidence="2" id="KW-1185">Reference proteome</keyword>
<evidence type="ECO:0000313" key="2">
    <source>
        <dbReference type="Proteomes" id="UP000184390"/>
    </source>
</evidence>